<accession>A0A8J2BMK0</accession>
<evidence type="ECO:0000313" key="2">
    <source>
        <dbReference type="EMBL" id="CAF0696256.1"/>
    </source>
</evidence>
<gene>
    <name evidence="2" type="ORF">MPNT_20167</name>
</gene>
<dbReference type="Proteomes" id="UP000663859">
    <property type="component" value="Unassembled WGS sequence"/>
</dbReference>
<feature type="compositionally biased region" description="Basic residues" evidence="1">
    <location>
        <begin position="7"/>
        <end position="26"/>
    </location>
</feature>
<name>A0A8J2BMK0_9BACT</name>
<feature type="region of interest" description="Disordered" evidence="1">
    <location>
        <begin position="1"/>
        <end position="26"/>
    </location>
</feature>
<protein>
    <submittedName>
        <fullName evidence="2">Uncharacterized protein</fullName>
    </submittedName>
</protein>
<sequence length="113" mass="12550">MSPSQGKPHRAQSRKKNGFGGKRTRAKRADHVFWALARHCDTDNRATHTGSRNRQALPSVMAGQKRKALVRRGTLLPSGSYEDVPYTGKASPSLAERNDRLEPCDQRVLGDLI</sequence>
<proteinExistence type="predicted"/>
<feature type="compositionally biased region" description="Polar residues" evidence="1">
    <location>
        <begin position="47"/>
        <end position="56"/>
    </location>
</feature>
<organism evidence="2 3">
    <name type="scientific">Candidatus Methylacidithermus pantelleriae</name>
    <dbReference type="NCBI Taxonomy" id="2744239"/>
    <lineage>
        <taxon>Bacteria</taxon>
        <taxon>Pseudomonadati</taxon>
        <taxon>Verrucomicrobiota</taxon>
        <taxon>Methylacidiphilae</taxon>
        <taxon>Methylacidiphilales</taxon>
        <taxon>Methylacidiphilaceae</taxon>
        <taxon>Candidatus Methylacidithermus</taxon>
    </lineage>
</organism>
<evidence type="ECO:0000313" key="3">
    <source>
        <dbReference type="Proteomes" id="UP000663859"/>
    </source>
</evidence>
<feature type="region of interest" description="Disordered" evidence="1">
    <location>
        <begin position="44"/>
        <end position="102"/>
    </location>
</feature>
<comment type="caution">
    <text evidence="2">The sequence shown here is derived from an EMBL/GenBank/DDBJ whole genome shotgun (WGS) entry which is preliminary data.</text>
</comment>
<dbReference type="AlphaFoldDB" id="A0A8J2BMK0"/>
<evidence type="ECO:0000256" key="1">
    <source>
        <dbReference type="SAM" id="MobiDB-lite"/>
    </source>
</evidence>
<keyword evidence="3" id="KW-1185">Reference proteome</keyword>
<dbReference type="EMBL" id="CAJNOB010000012">
    <property type="protein sequence ID" value="CAF0696256.1"/>
    <property type="molecule type" value="Genomic_DNA"/>
</dbReference>
<reference evidence="2" key="1">
    <citation type="submission" date="2021-02" db="EMBL/GenBank/DDBJ databases">
        <authorList>
            <person name="Cremers G."/>
            <person name="Picone N."/>
        </authorList>
    </citation>
    <scope>NUCLEOTIDE SEQUENCE</scope>
    <source>
        <strain evidence="2">PQ17</strain>
    </source>
</reference>